<evidence type="ECO:0000313" key="1">
    <source>
        <dbReference type="EMBL" id="SOQ36399.1"/>
    </source>
</evidence>
<accession>A0A2H1V6H6</accession>
<dbReference type="EMBL" id="ODYU01000917">
    <property type="protein sequence ID" value="SOQ36399.1"/>
    <property type="molecule type" value="Genomic_DNA"/>
</dbReference>
<protein>
    <submittedName>
        <fullName evidence="1">SFRICE_023528</fullName>
    </submittedName>
</protein>
<dbReference type="AlphaFoldDB" id="A0A2H1V6H6"/>
<sequence length="125" mass="14073">MFAPILAICYSAILCYPIKIDQEPAANASPQTVRMIRNTGNITNNRDVFICAGAHNNAIRLLSCRPQWPSYFVLISSSFEVEEEVFVAKCHAYLTASFDEWSQLRLPGKGSQSRWNDCYLAFTTS</sequence>
<organism evidence="1">
    <name type="scientific">Spodoptera frugiperda</name>
    <name type="common">Fall armyworm</name>
    <dbReference type="NCBI Taxonomy" id="7108"/>
    <lineage>
        <taxon>Eukaryota</taxon>
        <taxon>Metazoa</taxon>
        <taxon>Ecdysozoa</taxon>
        <taxon>Arthropoda</taxon>
        <taxon>Hexapoda</taxon>
        <taxon>Insecta</taxon>
        <taxon>Pterygota</taxon>
        <taxon>Neoptera</taxon>
        <taxon>Endopterygota</taxon>
        <taxon>Lepidoptera</taxon>
        <taxon>Glossata</taxon>
        <taxon>Ditrysia</taxon>
        <taxon>Noctuoidea</taxon>
        <taxon>Noctuidae</taxon>
        <taxon>Amphipyrinae</taxon>
        <taxon>Spodoptera</taxon>
    </lineage>
</organism>
<proteinExistence type="predicted"/>
<gene>
    <name evidence="1" type="ORF">SFRICE_023528</name>
</gene>
<name>A0A2H1V6H6_SPOFR</name>
<reference evidence="1" key="1">
    <citation type="submission" date="2016-07" db="EMBL/GenBank/DDBJ databases">
        <authorList>
            <person name="Bretaudeau A."/>
        </authorList>
    </citation>
    <scope>NUCLEOTIDE SEQUENCE</scope>
    <source>
        <strain evidence="1">Rice</strain>
        <tissue evidence="1">Whole body</tissue>
    </source>
</reference>